<evidence type="ECO:0000313" key="2">
    <source>
        <dbReference type="EMBL" id="PTK30682.1"/>
    </source>
</evidence>
<comment type="subcellular location">
    <subcellularLocation>
        <location evidence="1">Cytoplasm</location>
    </subcellularLocation>
</comment>
<sequence length="193" mass="22280">MIIGQDIVADVVTDYPKTADIFRSVGIDFYCGGNESIEKVVGSKKNVDLKELLNELNQIDFTDISNQLNPKYLSIPSLIQYIQTAYHEPMKEEFKNSTPYITKLIRVHGSQYPYLLDVQKLYQVFKNNMLEHTQKEDTVDFPKIIEYSNGQKISDIENIIANLIPDHENTRDILNNIRRLTFDFQLPSDACKT</sequence>
<protein>
    <submittedName>
        <fullName evidence="2">Iron-sulfur cluster repair di-iron protein ScdA</fullName>
    </submittedName>
</protein>
<dbReference type="InterPro" id="IPR019903">
    <property type="entry name" value="RIC_family"/>
</dbReference>
<dbReference type="Gene3D" id="1.20.120.520">
    <property type="entry name" value="nmb1532 protein domain like"/>
    <property type="match status" value="1"/>
</dbReference>
<dbReference type="NCBIfam" id="NF009777">
    <property type="entry name" value="PRK13276.1"/>
    <property type="match status" value="1"/>
</dbReference>
<evidence type="ECO:0000313" key="3">
    <source>
        <dbReference type="Proteomes" id="UP000241540"/>
    </source>
</evidence>
<name>A0A974KXE7_STAHO</name>
<dbReference type="Gene3D" id="1.10.3910.10">
    <property type="entry name" value="SP0561-like"/>
    <property type="match status" value="1"/>
</dbReference>
<dbReference type="SUPFAM" id="SSF140683">
    <property type="entry name" value="SP0561-like"/>
    <property type="match status" value="1"/>
</dbReference>
<dbReference type="AlphaFoldDB" id="A0A974KXE7"/>
<organism evidence="2 3">
    <name type="scientific">Staphylococcus hominis</name>
    <dbReference type="NCBI Taxonomy" id="1290"/>
    <lineage>
        <taxon>Bacteria</taxon>
        <taxon>Bacillati</taxon>
        <taxon>Bacillota</taxon>
        <taxon>Bacilli</taxon>
        <taxon>Bacillales</taxon>
        <taxon>Staphylococcaceae</taxon>
        <taxon>Staphylococcus</taxon>
    </lineage>
</organism>
<dbReference type="Pfam" id="PF04405">
    <property type="entry name" value="ScdA_N"/>
    <property type="match status" value="1"/>
</dbReference>
<dbReference type="PANTHER" id="PTHR36438:SF1">
    <property type="entry name" value="IRON-SULFUR CLUSTER REPAIR PROTEIN YTFE"/>
    <property type="match status" value="1"/>
</dbReference>
<proteinExistence type="predicted"/>
<gene>
    <name evidence="2" type="ORF">BUZ51_06725</name>
</gene>
<accession>A0A974KXE7</accession>
<dbReference type="Proteomes" id="UP000241540">
    <property type="component" value="Unassembled WGS sequence"/>
</dbReference>
<evidence type="ECO:0000256" key="1">
    <source>
        <dbReference type="ARBA" id="ARBA00004496"/>
    </source>
</evidence>
<comment type="caution">
    <text evidence="2">The sequence shown here is derived from an EMBL/GenBank/DDBJ whole genome shotgun (WGS) entry which is preliminary data.</text>
</comment>
<dbReference type="EMBL" id="PZHX01000011">
    <property type="protein sequence ID" value="PTK30682.1"/>
    <property type="molecule type" value="Genomic_DNA"/>
</dbReference>
<reference evidence="2 3" key="1">
    <citation type="journal article" date="2016" name="Front. Microbiol.">
        <title>Comprehensive Phylogenetic Analysis of Bovine Non-aureus Staphylococci Species Based on Whole-Genome Sequencing.</title>
        <authorList>
            <person name="Naushad S."/>
            <person name="Barkema H.W."/>
            <person name="Luby C."/>
            <person name="Condas L.A."/>
            <person name="Nobrega D.B."/>
            <person name="Carson D.A."/>
            <person name="De Buck J."/>
        </authorList>
    </citation>
    <scope>NUCLEOTIDE SEQUENCE [LARGE SCALE GENOMIC DNA]</scope>
    <source>
        <strain evidence="2 3">SNUC 5336</strain>
    </source>
</reference>
<dbReference type="PANTHER" id="PTHR36438">
    <property type="entry name" value="IRON-SULFUR CLUSTER REPAIR PROTEIN YTFE"/>
    <property type="match status" value="1"/>
</dbReference>
<dbReference type="InterPro" id="IPR038062">
    <property type="entry name" value="ScdA-like_N_sf"/>
</dbReference>
<dbReference type="GO" id="GO:0005737">
    <property type="term" value="C:cytoplasm"/>
    <property type="evidence" value="ECO:0007669"/>
    <property type="project" value="UniProtKB-SubCell"/>
</dbReference>